<sequence>MKNSQAAVKTAKQKQTAIVVCPGRASYQRTDLGYLQRFHEHQHGLVHEFDKNRLQHHLKAISALDQAERFQRPLHNSGENGAALIYACSYADFLAIQQDQFDIVAVLGNSMGWYTALAVAGALSPVAGLSLVTTMGRLMDQQGSGQQLIYSWVDDQWHYQPEVRAKVMATMSEIMQAHEQAELYISIELGGYLILAGNELGIRLLAQQLPPQPGGYPQVIAGHAAFHTPLMQTISTIAYQRLQALPLKPPAIPLIDGRGHQWLPWATRVDELMQYTLQTQVTTPYDFSRSLEVAVKEYAPDRIILLGPGNTLGGPVAQVLIQHQWYGWQNKQQFTQHQAEQRSLVSMGLADQRLTVTGMQPHVIEHL</sequence>
<proteinExistence type="predicted"/>
<keyword evidence="3" id="KW-0012">Acyltransferase</keyword>
<keyword evidence="6" id="KW-1185">Reference proteome</keyword>
<dbReference type="EMBL" id="NDXW01000001">
    <property type="protein sequence ID" value="RDH43868.1"/>
    <property type="molecule type" value="Genomic_DNA"/>
</dbReference>
<dbReference type="SUPFAM" id="SSF52151">
    <property type="entry name" value="FabD/lysophospholipase-like"/>
    <property type="match status" value="1"/>
</dbReference>
<evidence type="ECO:0000256" key="2">
    <source>
        <dbReference type="ARBA" id="ARBA00022679"/>
    </source>
</evidence>
<dbReference type="InterPro" id="IPR016035">
    <property type="entry name" value="Acyl_Trfase/lysoPLipase"/>
</dbReference>
<accession>A0A4P9VKP2</accession>
<evidence type="ECO:0000256" key="3">
    <source>
        <dbReference type="ARBA" id="ARBA00023315"/>
    </source>
</evidence>
<organism evidence="5 6">
    <name type="scientific">Zooshikella ganghwensis</name>
    <dbReference type="NCBI Taxonomy" id="202772"/>
    <lineage>
        <taxon>Bacteria</taxon>
        <taxon>Pseudomonadati</taxon>
        <taxon>Pseudomonadota</taxon>
        <taxon>Gammaproteobacteria</taxon>
        <taxon>Oceanospirillales</taxon>
        <taxon>Zooshikellaceae</taxon>
        <taxon>Zooshikella</taxon>
    </lineage>
</organism>
<dbReference type="Gene3D" id="3.40.366.10">
    <property type="entry name" value="Malonyl-Coenzyme A Acyl Carrier Protein, domain 2"/>
    <property type="match status" value="1"/>
</dbReference>
<dbReference type="GO" id="GO:0004314">
    <property type="term" value="F:[acyl-carrier-protein] S-malonyltransferase activity"/>
    <property type="evidence" value="ECO:0007669"/>
    <property type="project" value="UniProtKB-EC"/>
</dbReference>
<evidence type="ECO:0000313" key="5">
    <source>
        <dbReference type="EMBL" id="RDH43868.1"/>
    </source>
</evidence>
<protein>
    <recommendedName>
        <fullName evidence="1">[acyl-carrier-protein] S-malonyltransferase</fullName>
        <ecNumber evidence="1">2.3.1.39</ecNumber>
    </recommendedName>
</protein>
<dbReference type="EC" id="2.3.1.39" evidence="1"/>
<dbReference type="PANTHER" id="PTHR42681">
    <property type="entry name" value="MALONYL-COA-ACYL CARRIER PROTEIN TRANSACYLASE, MITOCHONDRIAL"/>
    <property type="match status" value="1"/>
</dbReference>
<dbReference type="PANTHER" id="PTHR42681:SF1">
    <property type="entry name" value="MALONYL-COA-ACYL CARRIER PROTEIN TRANSACYLASE, MITOCHONDRIAL"/>
    <property type="match status" value="1"/>
</dbReference>
<dbReference type="RefSeq" id="WP_094787105.1">
    <property type="nucleotide sequence ID" value="NZ_NDXW01000001.1"/>
</dbReference>
<evidence type="ECO:0000256" key="4">
    <source>
        <dbReference type="ARBA" id="ARBA00048462"/>
    </source>
</evidence>
<dbReference type="InterPro" id="IPR001227">
    <property type="entry name" value="Ac_transferase_dom_sf"/>
</dbReference>
<dbReference type="AlphaFoldDB" id="A0A4P9VKP2"/>
<keyword evidence="2 5" id="KW-0808">Transferase</keyword>
<comment type="catalytic activity">
    <reaction evidence="4">
        <text>holo-[ACP] + malonyl-CoA = malonyl-[ACP] + CoA</text>
        <dbReference type="Rhea" id="RHEA:41792"/>
        <dbReference type="Rhea" id="RHEA-COMP:9623"/>
        <dbReference type="Rhea" id="RHEA-COMP:9685"/>
        <dbReference type="ChEBI" id="CHEBI:57287"/>
        <dbReference type="ChEBI" id="CHEBI:57384"/>
        <dbReference type="ChEBI" id="CHEBI:64479"/>
        <dbReference type="ChEBI" id="CHEBI:78449"/>
        <dbReference type="EC" id="2.3.1.39"/>
    </reaction>
</comment>
<name>A0A4P9VKP2_9GAMM</name>
<comment type="caution">
    <text evidence="5">The sequence shown here is derived from an EMBL/GenBank/DDBJ whole genome shotgun (WGS) entry which is preliminary data.</text>
</comment>
<dbReference type="InterPro" id="IPR050858">
    <property type="entry name" value="Mal-CoA-ACP_Trans/PKS_FabD"/>
</dbReference>
<dbReference type="GO" id="GO:0006633">
    <property type="term" value="P:fatty acid biosynthetic process"/>
    <property type="evidence" value="ECO:0007669"/>
    <property type="project" value="TreeGrafter"/>
</dbReference>
<reference evidence="5 6" key="1">
    <citation type="submission" date="2017-04" db="EMBL/GenBank/DDBJ databases">
        <title>Draft genome sequence of Zooshikella ganghwensis VG4 isolated from Red Sea sediments.</title>
        <authorList>
            <person name="Rehman Z."/>
            <person name="Alam I."/>
            <person name="Kamau A."/>
            <person name="Bajic V."/>
            <person name="Leiknes T."/>
        </authorList>
    </citation>
    <scope>NUCLEOTIDE SEQUENCE [LARGE SCALE GENOMIC DNA]</scope>
    <source>
        <strain evidence="5 6">VG4</strain>
    </source>
</reference>
<gene>
    <name evidence="5" type="ORF">B9G39_10665</name>
</gene>
<evidence type="ECO:0000256" key="1">
    <source>
        <dbReference type="ARBA" id="ARBA00013258"/>
    </source>
</evidence>
<dbReference type="Proteomes" id="UP000257039">
    <property type="component" value="Unassembled WGS sequence"/>
</dbReference>
<evidence type="ECO:0000313" key="6">
    <source>
        <dbReference type="Proteomes" id="UP000257039"/>
    </source>
</evidence>